<dbReference type="EMBL" id="JAHRIQ010105130">
    <property type="protein sequence ID" value="MEQ2255207.1"/>
    <property type="molecule type" value="Genomic_DNA"/>
</dbReference>
<sequence>MICQVAARTHERRQSPMYPSVSLVCFPMSQSIFILSLCSPDDLQCCSLLIPSAPSLWSHYKPHIYLIVPAACQPAWTAAGHWALVCVLTYVYAEVYVCTSISTHPCLRCTHV</sequence>
<name>A0ABV0VEP7_9TELE</name>
<protein>
    <submittedName>
        <fullName evidence="1">Uncharacterized protein</fullName>
    </submittedName>
</protein>
<comment type="caution">
    <text evidence="1">The sequence shown here is derived from an EMBL/GenBank/DDBJ whole genome shotgun (WGS) entry which is preliminary data.</text>
</comment>
<reference evidence="1 2" key="1">
    <citation type="submission" date="2021-06" db="EMBL/GenBank/DDBJ databases">
        <authorList>
            <person name="Palmer J.M."/>
        </authorList>
    </citation>
    <scope>NUCLEOTIDE SEQUENCE [LARGE SCALE GENOMIC DNA]</scope>
    <source>
        <strain evidence="2">if_2019</strain>
        <tissue evidence="1">Muscle</tissue>
    </source>
</reference>
<dbReference type="Proteomes" id="UP001482620">
    <property type="component" value="Unassembled WGS sequence"/>
</dbReference>
<evidence type="ECO:0000313" key="1">
    <source>
        <dbReference type="EMBL" id="MEQ2255207.1"/>
    </source>
</evidence>
<proteinExistence type="predicted"/>
<gene>
    <name evidence="1" type="ORF">ILYODFUR_011408</name>
</gene>
<accession>A0ABV0VEP7</accession>
<keyword evidence="2" id="KW-1185">Reference proteome</keyword>
<organism evidence="1 2">
    <name type="scientific">Ilyodon furcidens</name>
    <name type="common">goldbreast splitfin</name>
    <dbReference type="NCBI Taxonomy" id="33524"/>
    <lineage>
        <taxon>Eukaryota</taxon>
        <taxon>Metazoa</taxon>
        <taxon>Chordata</taxon>
        <taxon>Craniata</taxon>
        <taxon>Vertebrata</taxon>
        <taxon>Euteleostomi</taxon>
        <taxon>Actinopterygii</taxon>
        <taxon>Neopterygii</taxon>
        <taxon>Teleostei</taxon>
        <taxon>Neoteleostei</taxon>
        <taxon>Acanthomorphata</taxon>
        <taxon>Ovalentaria</taxon>
        <taxon>Atherinomorphae</taxon>
        <taxon>Cyprinodontiformes</taxon>
        <taxon>Goodeidae</taxon>
        <taxon>Ilyodon</taxon>
    </lineage>
</organism>
<evidence type="ECO:0000313" key="2">
    <source>
        <dbReference type="Proteomes" id="UP001482620"/>
    </source>
</evidence>